<evidence type="ECO:0008006" key="4">
    <source>
        <dbReference type="Google" id="ProtNLM"/>
    </source>
</evidence>
<keyword evidence="3" id="KW-1185">Reference proteome</keyword>
<dbReference type="PANTHER" id="PTHR37162:SF6">
    <property type="entry name" value="BED-TYPE DOMAIN-CONTAINING PROTEIN"/>
    <property type="match status" value="1"/>
</dbReference>
<feature type="compositionally biased region" description="Basic and acidic residues" evidence="1">
    <location>
        <begin position="17"/>
        <end position="26"/>
    </location>
</feature>
<evidence type="ECO:0000313" key="3">
    <source>
        <dbReference type="Proteomes" id="UP000821853"/>
    </source>
</evidence>
<organism evidence="2 3">
    <name type="scientific">Haemaphysalis longicornis</name>
    <name type="common">Bush tick</name>
    <dbReference type="NCBI Taxonomy" id="44386"/>
    <lineage>
        <taxon>Eukaryota</taxon>
        <taxon>Metazoa</taxon>
        <taxon>Ecdysozoa</taxon>
        <taxon>Arthropoda</taxon>
        <taxon>Chelicerata</taxon>
        <taxon>Arachnida</taxon>
        <taxon>Acari</taxon>
        <taxon>Parasitiformes</taxon>
        <taxon>Ixodida</taxon>
        <taxon>Ixodoidea</taxon>
        <taxon>Ixodidae</taxon>
        <taxon>Haemaphysalinae</taxon>
        <taxon>Haemaphysalis</taxon>
    </lineage>
</organism>
<gene>
    <name evidence="2" type="ORF">HPB48_021786</name>
</gene>
<evidence type="ECO:0000256" key="1">
    <source>
        <dbReference type="SAM" id="MobiDB-lite"/>
    </source>
</evidence>
<dbReference type="AlphaFoldDB" id="A0A9J6FV73"/>
<reference evidence="2 3" key="1">
    <citation type="journal article" date="2020" name="Cell">
        <title>Large-Scale Comparative Analyses of Tick Genomes Elucidate Their Genetic Diversity and Vector Capacities.</title>
        <authorList>
            <consortium name="Tick Genome and Microbiome Consortium (TIGMIC)"/>
            <person name="Jia N."/>
            <person name="Wang J."/>
            <person name="Shi W."/>
            <person name="Du L."/>
            <person name="Sun Y."/>
            <person name="Zhan W."/>
            <person name="Jiang J.F."/>
            <person name="Wang Q."/>
            <person name="Zhang B."/>
            <person name="Ji P."/>
            <person name="Bell-Sakyi L."/>
            <person name="Cui X.M."/>
            <person name="Yuan T.T."/>
            <person name="Jiang B.G."/>
            <person name="Yang W.F."/>
            <person name="Lam T.T."/>
            <person name="Chang Q.C."/>
            <person name="Ding S.J."/>
            <person name="Wang X.J."/>
            <person name="Zhu J.G."/>
            <person name="Ruan X.D."/>
            <person name="Zhao L."/>
            <person name="Wei J.T."/>
            <person name="Ye R.Z."/>
            <person name="Que T.C."/>
            <person name="Du C.H."/>
            <person name="Zhou Y.H."/>
            <person name="Cheng J.X."/>
            <person name="Dai P.F."/>
            <person name="Guo W.B."/>
            <person name="Han X.H."/>
            <person name="Huang E.J."/>
            <person name="Li L.F."/>
            <person name="Wei W."/>
            <person name="Gao Y.C."/>
            <person name="Liu J.Z."/>
            <person name="Shao H.Z."/>
            <person name="Wang X."/>
            <person name="Wang C.C."/>
            <person name="Yang T.C."/>
            <person name="Huo Q.B."/>
            <person name="Li W."/>
            <person name="Chen H.Y."/>
            <person name="Chen S.E."/>
            <person name="Zhou L.G."/>
            <person name="Ni X.B."/>
            <person name="Tian J.H."/>
            <person name="Sheng Y."/>
            <person name="Liu T."/>
            <person name="Pan Y.S."/>
            <person name="Xia L.Y."/>
            <person name="Li J."/>
            <person name="Zhao F."/>
            <person name="Cao W.C."/>
        </authorList>
    </citation>
    <scope>NUCLEOTIDE SEQUENCE [LARGE SCALE GENOMIC DNA]</scope>
    <source>
        <strain evidence="2">HaeL-2018</strain>
    </source>
</reference>
<dbReference type="EMBL" id="JABSTR010000004">
    <property type="protein sequence ID" value="KAH9367077.1"/>
    <property type="molecule type" value="Genomic_DNA"/>
</dbReference>
<feature type="region of interest" description="Disordered" evidence="1">
    <location>
        <begin position="646"/>
        <end position="677"/>
    </location>
</feature>
<feature type="compositionally biased region" description="Basic and acidic residues" evidence="1">
    <location>
        <begin position="668"/>
        <end position="677"/>
    </location>
</feature>
<dbReference type="OMA" id="RENEPHE"/>
<dbReference type="VEuPathDB" id="VectorBase:HLOH_061981"/>
<name>A0A9J6FV73_HAELO</name>
<sequence length="750" mass="84340">MGVEDPMSMTMGVVHEQSQRAEDRRGGSQVAPGIAARSLAQEDENGDLISEWCKKTGKESAGFCIICSVPVNCAQHGTTAIKRHASSRRHVENTAKLRGPNGELRKSELTQGTLDFSRYQTANSLRDSVARAETVFALSVVANSMPYTWGDAATSMYPHVFPDSEVARNFQCGRKKLSYLISDGLGPYIKSKVVDELVRPNVFYAIMIDETPKPEEKVQQLDVLVRFYSDSAGCIVVEHLQSFNLGHATAEIMFSCVQEALAEVPKQNLLCFFSDGPNAFSNDLESIVTDIHSYFKSAARNADFKEVQTNLGLPALEFLRHVSSRWLTLLPGVERILEQFEALKVFFSNKHAVRAVSATRHERLAAAFSDKSLQVKLLFVKNAAKLFQNFETPFQSQEPLLHILYEEMVLLIKRILGRFMRQESFSKLSGAQLKVLDIHGSAMWLQKPELGQDTKQALHSWPACERKSMYIRARAFYIACAEHLLSRLPLDNKVLQHLKFLNPRHGSSSVSLRHIACALPQVISPSEVSVLIDEWNGLVCETCDWDREGSLTAYWKSVFSLKKANSGDYKYENLVRLVKAVLCVPHGNADCERGFSENKFALQHRSSMSITSVTAMRQIKAYLRRYDGDATKVEITAPLLKSVRESRQRNLERVKSEQETMTSVKRKRESEKPEKDERTVLIDEKQDLLNRVSSLKSLLGSAQELITVGLKNKEMGKVESGNVLLEEANTTLPKVLKRIEEIDAILLKHK</sequence>
<protein>
    <recommendedName>
        <fullName evidence="4">HAT C-terminal dimerisation domain-containing protein</fullName>
    </recommendedName>
</protein>
<feature type="compositionally biased region" description="Basic and acidic residues" evidence="1">
    <location>
        <begin position="646"/>
        <end position="658"/>
    </location>
</feature>
<accession>A0A9J6FV73</accession>
<evidence type="ECO:0000313" key="2">
    <source>
        <dbReference type="EMBL" id="KAH9367077.1"/>
    </source>
</evidence>
<dbReference type="Proteomes" id="UP000821853">
    <property type="component" value="Chromosome 2"/>
</dbReference>
<comment type="caution">
    <text evidence="2">The sequence shown here is derived from an EMBL/GenBank/DDBJ whole genome shotgun (WGS) entry which is preliminary data.</text>
</comment>
<dbReference type="PANTHER" id="PTHR37162">
    <property type="entry name" value="HAT FAMILY DIMERISATION DOMAINCONTAINING PROTEIN-RELATED"/>
    <property type="match status" value="1"/>
</dbReference>
<feature type="region of interest" description="Disordered" evidence="1">
    <location>
        <begin position="1"/>
        <end position="32"/>
    </location>
</feature>
<dbReference type="OrthoDB" id="6498426at2759"/>
<proteinExistence type="predicted"/>